<evidence type="ECO:0000256" key="4">
    <source>
        <dbReference type="ARBA" id="ARBA00022989"/>
    </source>
</evidence>
<organism evidence="9 10">
    <name type="scientific">Nematocida parisii (strain ERTm3)</name>
    <name type="common">Nematode killer fungus</name>
    <dbReference type="NCBI Taxonomy" id="935791"/>
    <lineage>
        <taxon>Eukaryota</taxon>
        <taxon>Fungi</taxon>
        <taxon>Fungi incertae sedis</taxon>
        <taxon>Microsporidia</taxon>
        <taxon>Nematocida</taxon>
    </lineage>
</organism>
<protein>
    <recommendedName>
        <fullName evidence="11">SPX domain-containing protein</fullName>
    </recommendedName>
</protein>
<evidence type="ECO:0000256" key="6">
    <source>
        <dbReference type="SAM" id="Phobius"/>
    </source>
</evidence>
<feature type="transmembrane region" description="Helical" evidence="6">
    <location>
        <begin position="293"/>
        <end position="312"/>
    </location>
</feature>
<evidence type="ECO:0000256" key="3">
    <source>
        <dbReference type="ARBA" id="ARBA00022692"/>
    </source>
</evidence>
<dbReference type="STRING" id="935791.I3EIZ3"/>
<evidence type="ECO:0000313" key="9">
    <source>
        <dbReference type="EMBL" id="EIJ89190.1"/>
    </source>
</evidence>
<dbReference type="GO" id="GO:0005886">
    <property type="term" value="C:plasma membrane"/>
    <property type="evidence" value="ECO:0007669"/>
    <property type="project" value="TreeGrafter"/>
</dbReference>
<dbReference type="GO" id="GO:0000822">
    <property type="term" value="F:inositol hexakisphosphate binding"/>
    <property type="evidence" value="ECO:0007669"/>
    <property type="project" value="TreeGrafter"/>
</dbReference>
<keyword evidence="4 6" id="KW-1133">Transmembrane helix</keyword>
<dbReference type="HOGENOM" id="CLU_006116_3_1_1"/>
<keyword evidence="5 6" id="KW-0472">Membrane</keyword>
<proteinExistence type="inferred from homology"/>
<dbReference type="PANTHER" id="PTHR10783:SF103">
    <property type="entry name" value="SOLUTE CARRIER FAMILY 53 MEMBER 1"/>
    <property type="match status" value="1"/>
</dbReference>
<reference evidence="9" key="1">
    <citation type="submission" date="2011-01" db="EMBL/GenBank/DDBJ databases">
        <title>The Genome Sequence of Nematocida parisii strain ERTm3.</title>
        <authorList>
            <consortium name="The Broad Institute Genome Sequencing Platform"/>
            <consortium name="The Broad Institute Genome Sequencing Center for Infectious Disease"/>
            <person name="Cuomo C."/>
            <person name="Troemel E."/>
            <person name="Young S.K."/>
            <person name="Zeng Q."/>
            <person name="Gargeya S."/>
            <person name="Fitzgerald M."/>
            <person name="Haas B."/>
            <person name="Abouelleil A."/>
            <person name="Alvarado L."/>
            <person name="Arachchi H.M."/>
            <person name="Berlin A."/>
            <person name="Chapman S.B."/>
            <person name="Gearin G."/>
            <person name="Goldberg J."/>
            <person name="Griggs A."/>
            <person name="Gujja S."/>
            <person name="Hansen M."/>
            <person name="Heiman D."/>
            <person name="Howarth C."/>
            <person name="Larimer J."/>
            <person name="Lui A."/>
            <person name="MacDonald P.J.P."/>
            <person name="McCowen C."/>
            <person name="Montmayeur A."/>
            <person name="Murphy C."/>
            <person name="Neiman D."/>
            <person name="Pearson M."/>
            <person name="Priest M."/>
            <person name="Roberts A."/>
            <person name="Saif S."/>
            <person name="Shea T."/>
            <person name="Sisk P."/>
            <person name="Stolte C."/>
            <person name="Sykes S."/>
            <person name="Wortman J."/>
            <person name="Nusbaum C."/>
            <person name="Birren B."/>
        </authorList>
    </citation>
    <scope>NUCLEOTIDE SEQUENCE</scope>
    <source>
        <strain evidence="9">ERTm3</strain>
    </source>
</reference>
<evidence type="ECO:0008006" key="11">
    <source>
        <dbReference type="Google" id="ProtNLM"/>
    </source>
</evidence>
<keyword evidence="10" id="KW-1185">Reference proteome</keyword>
<evidence type="ECO:0000256" key="1">
    <source>
        <dbReference type="ARBA" id="ARBA00004141"/>
    </source>
</evidence>
<dbReference type="VEuPathDB" id="MicrosporidiaDB:NEQG_01009"/>
<keyword evidence="3 6" id="KW-0812">Transmembrane</keyword>
<dbReference type="OrthoDB" id="9970435at2759"/>
<dbReference type="Proteomes" id="UP000002872">
    <property type="component" value="Unassembled WGS sequence"/>
</dbReference>
<evidence type="ECO:0000256" key="2">
    <source>
        <dbReference type="ARBA" id="ARBA00009665"/>
    </source>
</evidence>
<evidence type="ECO:0000259" key="7">
    <source>
        <dbReference type="PROSITE" id="PS51380"/>
    </source>
</evidence>
<name>I3EIZ3_NEMP3</name>
<feature type="transmembrane region" description="Helical" evidence="6">
    <location>
        <begin position="440"/>
        <end position="466"/>
    </location>
</feature>
<feature type="domain" description="EXS" evidence="7">
    <location>
        <begin position="385"/>
        <end position="573"/>
    </location>
</feature>
<accession>I3EIZ3</accession>
<dbReference type="PANTHER" id="PTHR10783">
    <property type="entry name" value="XENOTROPIC AND POLYTROPIC RETROVIRUS RECEPTOR 1-RELATED"/>
    <property type="match status" value="1"/>
</dbReference>
<dbReference type="AlphaFoldDB" id="I3EIZ3"/>
<feature type="transmembrane region" description="Helical" evidence="6">
    <location>
        <begin position="249"/>
        <end position="272"/>
    </location>
</feature>
<dbReference type="CDD" id="cd14475">
    <property type="entry name" value="SPX_SYG1_like"/>
    <property type="match status" value="1"/>
</dbReference>
<dbReference type="PROSITE" id="PS51380">
    <property type="entry name" value="EXS"/>
    <property type="match status" value="1"/>
</dbReference>
<dbReference type="GO" id="GO:0016036">
    <property type="term" value="P:cellular response to phosphate starvation"/>
    <property type="evidence" value="ECO:0007669"/>
    <property type="project" value="TreeGrafter"/>
</dbReference>
<dbReference type="Pfam" id="PF03124">
    <property type="entry name" value="EXS"/>
    <property type="match status" value="1"/>
</dbReference>
<dbReference type="GO" id="GO:0005794">
    <property type="term" value="C:Golgi apparatus"/>
    <property type="evidence" value="ECO:0007669"/>
    <property type="project" value="TreeGrafter"/>
</dbReference>
<dbReference type="FunCoup" id="I3EIZ3">
    <property type="interactions" value="59"/>
</dbReference>
<gene>
    <name evidence="9" type="ORF">NEQG_01009</name>
</gene>
<feature type="transmembrane region" description="Helical" evidence="6">
    <location>
        <begin position="486"/>
        <end position="510"/>
    </location>
</feature>
<comment type="similarity">
    <text evidence="2">Belongs to the SYG1 (TC 2.A.94) family.</text>
</comment>
<dbReference type="InterPro" id="IPR004331">
    <property type="entry name" value="SPX_dom"/>
</dbReference>
<dbReference type="Pfam" id="PF03105">
    <property type="entry name" value="SPX"/>
    <property type="match status" value="2"/>
</dbReference>
<dbReference type="PROSITE" id="PS51382">
    <property type="entry name" value="SPX"/>
    <property type="match status" value="1"/>
</dbReference>
<feature type="domain" description="SPX" evidence="8">
    <location>
        <begin position="12"/>
        <end position="171"/>
    </location>
</feature>
<dbReference type="EMBL" id="GL870877">
    <property type="protein sequence ID" value="EIJ89190.1"/>
    <property type="molecule type" value="Genomic_DNA"/>
</dbReference>
<dbReference type="InParanoid" id="I3EIZ3"/>
<dbReference type="OMA" id="FMQLYGV"/>
<evidence type="ECO:0000256" key="5">
    <source>
        <dbReference type="ARBA" id="ARBA00023136"/>
    </source>
</evidence>
<comment type="subcellular location">
    <subcellularLocation>
        <location evidence="1">Membrane</location>
        <topology evidence="1">Multi-pass membrane protein</topology>
    </subcellularLocation>
</comment>
<evidence type="ECO:0000259" key="8">
    <source>
        <dbReference type="PROSITE" id="PS51382"/>
    </source>
</evidence>
<evidence type="ECO:0000313" key="10">
    <source>
        <dbReference type="Proteomes" id="UP000002872"/>
    </source>
</evidence>
<dbReference type="InterPro" id="IPR004342">
    <property type="entry name" value="EXS_C"/>
</dbReference>
<dbReference type="GO" id="GO:0006817">
    <property type="term" value="P:phosphate ion transport"/>
    <property type="evidence" value="ECO:0007669"/>
    <property type="project" value="TreeGrafter"/>
</dbReference>
<feature type="transmembrane region" description="Helical" evidence="6">
    <location>
        <begin position="318"/>
        <end position="336"/>
    </location>
</feature>
<sequence length="573" mass="67348">MKYSLSVPWILMKFSKTLKEKQVQEWRAKYLNYEDLKEKIDMTEDAFISEINKEVEKVEAFYKILERGILRGLADLLELFPEEDFPYAYEMVYENWKLAMAKSVSVRHKRSRQERLPKKSIHKVRENKVLEFYVALNKIVQYKRMNITGFRKILKKYDKKNGTSIQGRMMEEIRTRSTFVQQTVEEIIEFTRYLHKEITPNRHRDKAKRLVADLTEEDAQGDGKSFAAGAMMSAGLFMMGLSLQNNTNIMYYGALYTFDILFLSLGVLFYVCRKNLVNYSLILELNLKPKFKISSYFLMCTIVFLMHSVAGYLDIPSWLIYILTVCIICMPIDHFYKEIRMYLLQTVSEVLACSVLGKVHFKHFFIADYFISIRSALLLSITMGLHEAPGPKITCCILYIPIMIRVFQCIRRHIEKTNRQPFPHLYNTLKYMISFTSDTLLILSDTINIWVCVGALLISNGFGMFWDVYVDWMLWSRPKVYHREVYIFACLFNLIVRILAVSSPLVSLAMQDYQFEAKLKIKLVMCFLEMSRRIIWGIVRIEVEHLNNCNRLKAISGPLNDLFYLEDDGHIEI</sequence>